<dbReference type="Proteomes" id="UP000735302">
    <property type="component" value="Unassembled WGS sequence"/>
</dbReference>
<accession>A0AAV4CTA5</accession>
<organism evidence="1 2">
    <name type="scientific">Plakobranchus ocellatus</name>
    <dbReference type="NCBI Taxonomy" id="259542"/>
    <lineage>
        <taxon>Eukaryota</taxon>
        <taxon>Metazoa</taxon>
        <taxon>Spiralia</taxon>
        <taxon>Lophotrochozoa</taxon>
        <taxon>Mollusca</taxon>
        <taxon>Gastropoda</taxon>
        <taxon>Heterobranchia</taxon>
        <taxon>Euthyneura</taxon>
        <taxon>Panpulmonata</taxon>
        <taxon>Sacoglossa</taxon>
        <taxon>Placobranchoidea</taxon>
        <taxon>Plakobranchidae</taxon>
        <taxon>Plakobranchus</taxon>
    </lineage>
</organism>
<gene>
    <name evidence="1" type="ORF">PoB_006163100</name>
</gene>
<sequence>MAEMRLMANLIVSFRKETDDENASGIDLLNFRKFDVLDEIIKQLTEKEDGHEKAGLKVRIGFLLKKKKAVKAMRGYFIMKGEFEKEADMTRFSNVLDLNWSFIFYSAQVECEQKRGGLRKSSSMPVEDDISTFRNYLLEEIEKQMNQYEMWDKHNFVKVRNLVLSRLIMFNARRGGEPARLTVHE</sequence>
<evidence type="ECO:0000313" key="1">
    <source>
        <dbReference type="EMBL" id="GFO35126.1"/>
    </source>
</evidence>
<reference evidence="1 2" key="1">
    <citation type="journal article" date="2021" name="Elife">
        <title>Chloroplast acquisition without the gene transfer in kleptoplastic sea slugs, Plakobranchus ocellatus.</title>
        <authorList>
            <person name="Maeda T."/>
            <person name="Takahashi S."/>
            <person name="Yoshida T."/>
            <person name="Shimamura S."/>
            <person name="Takaki Y."/>
            <person name="Nagai Y."/>
            <person name="Toyoda A."/>
            <person name="Suzuki Y."/>
            <person name="Arimoto A."/>
            <person name="Ishii H."/>
            <person name="Satoh N."/>
            <person name="Nishiyama T."/>
            <person name="Hasebe M."/>
            <person name="Maruyama T."/>
            <person name="Minagawa J."/>
            <person name="Obokata J."/>
            <person name="Shigenobu S."/>
        </authorList>
    </citation>
    <scope>NUCLEOTIDE SEQUENCE [LARGE SCALE GENOMIC DNA]</scope>
</reference>
<dbReference type="AlphaFoldDB" id="A0AAV4CTA5"/>
<dbReference type="PANTHER" id="PTHR33480:SF1">
    <property type="entry name" value="TYR RECOMBINASE DOMAIN-CONTAINING PROTEIN"/>
    <property type="match status" value="1"/>
</dbReference>
<proteinExistence type="predicted"/>
<protein>
    <submittedName>
        <fullName evidence="1">Histone-lysine N-methyltransferase setd8-a</fullName>
    </submittedName>
</protein>
<keyword evidence="2" id="KW-1185">Reference proteome</keyword>
<comment type="caution">
    <text evidence="1">The sequence shown here is derived from an EMBL/GenBank/DDBJ whole genome shotgun (WGS) entry which is preliminary data.</text>
</comment>
<name>A0AAV4CTA5_9GAST</name>
<dbReference type="PANTHER" id="PTHR33480">
    <property type="entry name" value="SET DOMAIN-CONTAINING PROTEIN-RELATED"/>
    <property type="match status" value="1"/>
</dbReference>
<dbReference type="EMBL" id="BLXT01006957">
    <property type="protein sequence ID" value="GFO35126.1"/>
    <property type="molecule type" value="Genomic_DNA"/>
</dbReference>
<evidence type="ECO:0000313" key="2">
    <source>
        <dbReference type="Proteomes" id="UP000735302"/>
    </source>
</evidence>